<evidence type="ECO:0000313" key="8">
    <source>
        <dbReference type="EMBL" id="KIH54464.1"/>
    </source>
</evidence>
<dbReference type="FunFam" id="1.20.1050.10:FF:000031">
    <property type="entry name" value="Glutathione S-Transferase"/>
    <property type="match status" value="1"/>
</dbReference>
<dbReference type="InterPro" id="IPR004046">
    <property type="entry name" value="GST_C"/>
</dbReference>
<sequence>MVHYKLTYFNGRGTAEIIRQIFVLAGQKYDDVRISPEEWGKLKAGGINKQKGKTQAPALSEMPFGQMPVLEVDGKQLAQSFAIVRFLARKFGFAGKCSFEEAVVDSIADQYKDFITEIRPFITVAMGFAQGDLAKLTKEVLIPARTKFFGFVTKFLKESKSGYLVGNSLTFADLYLAEISAEFFKKIPSIYDGFPEVKAHAEKVRSNPALKKWLETRPETSF</sequence>
<dbReference type="InterPro" id="IPR050213">
    <property type="entry name" value="GST_superfamily"/>
</dbReference>
<dbReference type="GO" id="GO:0006749">
    <property type="term" value="P:glutathione metabolic process"/>
    <property type="evidence" value="ECO:0007669"/>
    <property type="project" value="TreeGrafter"/>
</dbReference>
<dbReference type="SUPFAM" id="SSF52833">
    <property type="entry name" value="Thioredoxin-like"/>
    <property type="match status" value="1"/>
</dbReference>
<evidence type="ECO:0000256" key="3">
    <source>
        <dbReference type="ARBA" id="ARBA00038317"/>
    </source>
</evidence>
<evidence type="ECO:0000256" key="2">
    <source>
        <dbReference type="ARBA" id="ARBA00022679"/>
    </source>
</evidence>
<dbReference type="PANTHER" id="PTHR11571:SF224">
    <property type="entry name" value="HEMATOPOIETIC PROSTAGLANDIN D SYNTHASE"/>
    <property type="match status" value="1"/>
</dbReference>
<dbReference type="Gene3D" id="1.20.1050.10">
    <property type="match status" value="1"/>
</dbReference>
<dbReference type="GO" id="GO:0004364">
    <property type="term" value="F:glutathione transferase activity"/>
    <property type="evidence" value="ECO:0007669"/>
    <property type="project" value="UniProtKB-EC"/>
</dbReference>
<accession>A0A0C2G6D0</accession>
<dbReference type="Pfam" id="PF14497">
    <property type="entry name" value="GST_C_3"/>
    <property type="match status" value="1"/>
</dbReference>
<dbReference type="InterPro" id="IPR010987">
    <property type="entry name" value="Glutathione-S-Trfase_C-like"/>
</dbReference>
<dbReference type="PANTHER" id="PTHR11571">
    <property type="entry name" value="GLUTATHIONE S-TRANSFERASE"/>
    <property type="match status" value="1"/>
</dbReference>
<dbReference type="CDD" id="cd03039">
    <property type="entry name" value="GST_N_Sigma_like"/>
    <property type="match status" value="1"/>
</dbReference>
<evidence type="ECO:0000259" key="7">
    <source>
        <dbReference type="PROSITE" id="PS50405"/>
    </source>
</evidence>
<dbReference type="Proteomes" id="UP000054047">
    <property type="component" value="Unassembled WGS sequence"/>
</dbReference>
<name>A0A0C2G6D0_9BILA</name>
<keyword evidence="2 8" id="KW-0808">Transferase</keyword>
<dbReference type="SUPFAM" id="SSF47616">
    <property type="entry name" value="GST C-terminal domain-like"/>
    <property type="match status" value="1"/>
</dbReference>
<evidence type="ECO:0000259" key="6">
    <source>
        <dbReference type="PROSITE" id="PS50404"/>
    </source>
</evidence>
<evidence type="ECO:0000256" key="1">
    <source>
        <dbReference type="ARBA" id="ARBA00012452"/>
    </source>
</evidence>
<dbReference type="InterPro" id="IPR004045">
    <property type="entry name" value="Glutathione_S-Trfase_N"/>
</dbReference>
<dbReference type="SFLD" id="SFLDG00363">
    <property type="entry name" value="AMPS_(cytGST):_Alpha-__Mu-__Pi"/>
    <property type="match status" value="1"/>
</dbReference>
<dbReference type="EMBL" id="KN739050">
    <property type="protein sequence ID" value="KIH54464.1"/>
    <property type="molecule type" value="Genomic_DNA"/>
</dbReference>
<dbReference type="Pfam" id="PF02798">
    <property type="entry name" value="GST_N"/>
    <property type="match status" value="1"/>
</dbReference>
<dbReference type="InterPro" id="IPR036282">
    <property type="entry name" value="Glutathione-S-Trfase_C_sf"/>
</dbReference>
<dbReference type="Gene3D" id="3.40.30.10">
    <property type="entry name" value="Glutaredoxin"/>
    <property type="match status" value="1"/>
</dbReference>
<dbReference type="SFLD" id="SFLDG01205">
    <property type="entry name" value="AMPS.1"/>
    <property type="match status" value="1"/>
</dbReference>
<proteinExistence type="inferred from homology"/>
<dbReference type="GO" id="GO:0005737">
    <property type="term" value="C:cytoplasm"/>
    <property type="evidence" value="ECO:0007669"/>
    <property type="project" value="UniProtKB-ARBA"/>
</dbReference>
<dbReference type="PROSITE" id="PS50405">
    <property type="entry name" value="GST_CTER"/>
    <property type="match status" value="1"/>
</dbReference>
<dbReference type="AlphaFoldDB" id="A0A0C2G6D0"/>
<protein>
    <recommendedName>
        <fullName evidence="1">glutathione transferase</fullName>
        <ecNumber evidence="1">2.5.1.18</ecNumber>
    </recommendedName>
    <alternativeName>
        <fullName evidence="5">GST class-sigma</fullName>
    </alternativeName>
</protein>
<dbReference type="PROSITE" id="PS50404">
    <property type="entry name" value="GST_NTER"/>
    <property type="match status" value="1"/>
</dbReference>
<dbReference type="InterPro" id="IPR040079">
    <property type="entry name" value="Glutathione_S-Trfase"/>
</dbReference>
<dbReference type="OrthoDB" id="414243at2759"/>
<keyword evidence="9" id="KW-1185">Reference proteome</keyword>
<comment type="catalytic activity">
    <reaction evidence="4">
        <text>RX + glutathione = an S-substituted glutathione + a halide anion + H(+)</text>
        <dbReference type="Rhea" id="RHEA:16437"/>
        <dbReference type="ChEBI" id="CHEBI:15378"/>
        <dbReference type="ChEBI" id="CHEBI:16042"/>
        <dbReference type="ChEBI" id="CHEBI:17792"/>
        <dbReference type="ChEBI" id="CHEBI:57925"/>
        <dbReference type="ChEBI" id="CHEBI:90779"/>
        <dbReference type="EC" id="2.5.1.18"/>
    </reaction>
</comment>
<dbReference type="FunFam" id="3.40.30.10:FF:000258">
    <property type="entry name" value="Glutathione S-transferase"/>
    <property type="match status" value="1"/>
</dbReference>
<dbReference type="SFLD" id="SFLDS00019">
    <property type="entry name" value="Glutathione_Transferase_(cytos"/>
    <property type="match status" value="1"/>
</dbReference>
<evidence type="ECO:0000256" key="5">
    <source>
        <dbReference type="ARBA" id="ARBA00078118"/>
    </source>
</evidence>
<dbReference type="CDD" id="cd03192">
    <property type="entry name" value="GST_C_Sigma_like"/>
    <property type="match status" value="1"/>
</dbReference>
<feature type="domain" description="GST N-terminal" evidence="6">
    <location>
        <begin position="2"/>
        <end position="95"/>
    </location>
</feature>
<evidence type="ECO:0000313" key="9">
    <source>
        <dbReference type="Proteomes" id="UP000054047"/>
    </source>
</evidence>
<evidence type="ECO:0000256" key="4">
    <source>
        <dbReference type="ARBA" id="ARBA00047960"/>
    </source>
</evidence>
<organism evidence="8 9">
    <name type="scientific">Ancylostoma duodenale</name>
    <dbReference type="NCBI Taxonomy" id="51022"/>
    <lineage>
        <taxon>Eukaryota</taxon>
        <taxon>Metazoa</taxon>
        <taxon>Ecdysozoa</taxon>
        <taxon>Nematoda</taxon>
        <taxon>Chromadorea</taxon>
        <taxon>Rhabditida</taxon>
        <taxon>Rhabditina</taxon>
        <taxon>Rhabditomorpha</taxon>
        <taxon>Strongyloidea</taxon>
        <taxon>Ancylostomatidae</taxon>
        <taxon>Ancylostomatinae</taxon>
        <taxon>Ancylostoma</taxon>
    </lineage>
</organism>
<feature type="domain" description="GST C-terminal" evidence="7">
    <location>
        <begin position="97"/>
        <end position="222"/>
    </location>
</feature>
<gene>
    <name evidence="8" type="ORF">ANCDUO_15390</name>
</gene>
<dbReference type="InterPro" id="IPR036249">
    <property type="entry name" value="Thioredoxin-like_sf"/>
</dbReference>
<reference evidence="8 9" key="1">
    <citation type="submission" date="2013-12" db="EMBL/GenBank/DDBJ databases">
        <title>Draft genome of the parsitic nematode Ancylostoma duodenale.</title>
        <authorList>
            <person name="Mitreva M."/>
        </authorList>
    </citation>
    <scope>NUCLEOTIDE SEQUENCE [LARGE SCALE GENOMIC DNA]</scope>
    <source>
        <strain evidence="8 9">Zhejiang</strain>
    </source>
</reference>
<dbReference type="EC" id="2.5.1.18" evidence="1"/>
<comment type="similarity">
    <text evidence="3">Belongs to the GST superfamily. Sigma family.</text>
</comment>